<dbReference type="EMBL" id="CABWLR010000001">
    <property type="protein sequence ID" value="VXA93433.1"/>
    <property type="molecule type" value="Genomic_DNA"/>
</dbReference>
<name>A0A653LPB4_9FLAO</name>
<protein>
    <submittedName>
        <fullName evidence="1">Uncharacterized protein</fullName>
    </submittedName>
</protein>
<dbReference type="Proteomes" id="UP000430202">
    <property type="component" value="Unassembled WGS sequence"/>
</dbReference>
<accession>A0A653LPB4</accession>
<dbReference type="RefSeq" id="WP_159301488.1">
    <property type="nucleotide sequence ID" value="NZ_LR733271.1"/>
</dbReference>
<evidence type="ECO:0000313" key="1">
    <source>
        <dbReference type="EMBL" id="VXA93433.1"/>
    </source>
</evidence>
<organism evidence="1 2">
    <name type="scientific">Maribacter litoralis</name>
    <dbReference type="NCBI Taxonomy" id="2059726"/>
    <lineage>
        <taxon>Bacteria</taxon>
        <taxon>Pseudomonadati</taxon>
        <taxon>Bacteroidota</taxon>
        <taxon>Flavobacteriia</taxon>
        <taxon>Flavobacteriales</taxon>
        <taxon>Flavobacteriaceae</taxon>
        <taxon>Maribacter</taxon>
    </lineage>
</organism>
<keyword evidence="2" id="KW-1185">Reference proteome</keyword>
<evidence type="ECO:0000313" key="2">
    <source>
        <dbReference type="Proteomes" id="UP000430202"/>
    </source>
</evidence>
<dbReference type="AlphaFoldDB" id="A0A653LPB4"/>
<sequence>MKKNPLDDILRTIEIHDKIVAASSELDDKSKRAMLNFSSYTKRLLTTQEVGRKLNAYQRKSATSEFLNYWNYSISPDTEKFWDKIKANGITIERKDPFRFALEKNRFIRVELGIGARKYWTELKTLKAITNRFSETEISKIGEIIAEDENKRIGILKKCLAKKNIPKSQYLKFGECWAYFTNTGLFPKYMNEKEVNELYVIWKNFKS</sequence>
<proteinExistence type="predicted"/>
<gene>
    <name evidence="1" type="ORF">MARI151_10079</name>
</gene>
<reference evidence="1 2" key="1">
    <citation type="submission" date="2019-10" db="EMBL/GenBank/DDBJ databases">
        <authorList>
            <person name="Karimi E."/>
        </authorList>
    </citation>
    <scope>NUCLEOTIDE SEQUENCE [LARGE SCALE GENOMIC DNA]</scope>
    <source>
        <strain evidence="1">Maribacter sp. 151</strain>
    </source>
</reference>